<evidence type="ECO:0000256" key="4">
    <source>
        <dbReference type="ARBA" id="ARBA00022989"/>
    </source>
</evidence>
<organism evidence="8 9">
    <name type="scientific">Prymnesium parvum</name>
    <name type="common">Toxic golden alga</name>
    <dbReference type="NCBI Taxonomy" id="97485"/>
    <lineage>
        <taxon>Eukaryota</taxon>
        <taxon>Haptista</taxon>
        <taxon>Haptophyta</taxon>
        <taxon>Prymnesiophyceae</taxon>
        <taxon>Prymnesiales</taxon>
        <taxon>Prymnesiaceae</taxon>
        <taxon>Prymnesium</taxon>
    </lineage>
</organism>
<feature type="transmembrane region" description="Helical" evidence="7">
    <location>
        <begin position="155"/>
        <end position="182"/>
    </location>
</feature>
<feature type="transmembrane region" description="Helical" evidence="7">
    <location>
        <begin position="294"/>
        <end position="318"/>
    </location>
</feature>
<protein>
    <recommendedName>
        <fullName evidence="10">Transporter</fullName>
    </recommendedName>
</protein>
<feature type="transmembrane region" description="Helical" evidence="7">
    <location>
        <begin position="220"/>
        <end position="240"/>
    </location>
</feature>
<feature type="transmembrane region" description="Helical" evidence="7">
    <location>
        <begin position="479"/>
        <end position="498"/>
    </location>
</feature>
<accession>A0AB34J2J3</accession>
<evidence type="ECO:0000313" key="8">
    <source>
        <dbReference type="EMBL" id="KAL1511080.1"/>
    </source>
</evidence>
<feature type="transmembrane region" description="Helical" evidence="7">
    <location>
        <begin position="252"/>
        <end position="274"/>
    </location>
</feature>
<feature type="transmembrane region" description="Helical" evidence="7">
    <location>
        <begin position="519"/>
        <end position="539"/>
    </location>
</feature>
<dbReference type="InterPro" id="IPR000175">
    <property type="entry name" value="Na/ntran_symport"/>
</dbReference>
<feature type="transmembrane region" description="Helical" evidence="7">
    <location>
        <begin position="330"/>
        <end position="352"/>
    </location>
</feature>
<dbReference type="PANTHER" id="PTHR11616:SF240">
    <property type="entry name" value="BLOATED TUBULES, ISOFORM B-RELATED"/>
    <property type="match status" value="1"/>
</dbReference>
<feature type="transmembrane region" description="Helical" evidence="7">
    <location>
        <begin position="551"/>
        <end position="570"/>
    </location>
</feature>
<name>A0AB34J2J3_PRYPA</name>
<evidence type="ECO:0000256" key="5">
    <source>
        <dbReference type="ARBA" id="ARBA00023136"/>
    </source>
</evidence>
<feature type="transmembrane region" description="Helical" evidence="7">
    <location>
        <begin position="389"/>
        <end position="414"/>
    </location>
</feature>
<evidence type="ECO:0000256" key="6">
    <source>
        <dbReference type="SAM" id="MobiDB-lite"/>
    </source>
</evidence>
<feature type="compositionally biased region" description="Pro residues" evidence="6">
    <location>
        <begin position="30"/>
        <end position="46"/>
    </location>
</feature>
<keyword evidence="9" id="KW-1185">Reference proteome</keyword>
<evidence type="ECO:0000256" key="3">
    <source>
        <dbReference type="ARBA" id="ARBA00022692"/>
    </source>
</evidence>
<dbReference type="Proteomes" id="UP001515480">
    <property type="component" value="Unassembled WGS sequence"/>
</dbReference>
<dbReference type="EMBL" id="JBGBPQ010000014">
    <property type="protein sequence ID" value="KAL1511080.1"/>
    <property type="molecule type" value="Genomic_DNA"/>
</dbReference>
<evidence type="ECO:0000256" key="1">
    <source>
        <dbReference type="ARBA" id="ARBA00004141"/>
    </source>
</evidence>
<evidence type="ECO:0000256" key="7">
    <source>
        <dbReference type="SAM" id="Phobius"/>
    </source>
</evidence>
<feature type="transmembrane region" description="Helical" evidence="7">
    <location>
        <begin position="81"/>
        <end position="100"/>
    </location>
</feature>
<comment type="caution">
    <text evidence="8">The sequence shown here is derived from an EMBL/GenBank/DDBJ whole genome shotgun (WGS) entry which is preliminary data.</text>
</comment>
<keyword evidence="4 7" id="KW-1133">Transmembrane helix</keyword>
<dbReference type="PRINTS" id="PR00176">
    <property type="entry name" value="NANEUSMPORT"/>
</dbReference>
<evidence type="ECO:0008006" key="10">
    <source>
        <dbReference type="Google" id="ProtNLM"/>
    </source>
</evidence>
<feature type="region of interest" description="Disordered" evidence="6">
    <location>
        <begin position="25"/>
        <end position="65"/>
    </location>
</feature>
<feature type="transmembrane region" description="Helical" evidence="7">
    <location>
        <begin position="451"/>
        <end position="473"/>
    </location>
</feature>
<evidence type="ECO:0000313" key="9">
    <source>
        <dbReference type="Proteomes" id="UP001515480"/>
    </source>
</evidence>
<keyword evidence="5 7" id="KW-0472">Membrane</keyword>
<proteinExistence type="predicted"/>
<keyword evidence="2" id="KW-0813">Transport</keyword>
<feature type="compositionally biased region" description="Low complexity" evidence="6">
    <location>
        <begin position="626"/>
        <end position="648"/>
    </location>
</feature>
<dbReference type="PANTHER" id="PTHR11616">
    <property type="entry name" value="SODIUM/CHLORIDE DEPENDENT TRANSPORTER"/>
    <property type="match status" value="1"/>
</dbReference>
<evidence type="ECO:0000256" key="2">
    <source>
        <dbReference type="ARBA" id="ARBA00022448"/>
    </source>
</evidence>
<dbReference type="GO" id="GO:0035725">
    <property type="term" value="P:sodium ion transmembrane transport"/>
    <property type="evidence" value="ECO:0007669"/>
    <property type="project" value="TreeGrafter"/>
</dbReference>
<dbReference type="PROSITE" id="PS50267">
    <property type="entry name" value="NA_NEUROTRAN_SYMP_3"/>
    <property type="match status" value="1"/>
</dbReference>
<comment type="subcellular location">
    <subcellularLocation>
        <location evidence="1">Membrane</location>
        <topology evidence="1">Multi-pass membrane protein</topology>
    </subcellularLocation>
</comment>
<reference evidence="8 9" key="1">
    <citation type="journal article" date="2024" name="Science">
        <title>Giant polyketide synthase enzymes in the biosynthesis of giant marine polyether toxins.</title>
        <authorList>
            <person name="Fallon T.R."/>
            <person name="Shende V.V."/>
            <person name="Wierzbicki I.H."/>
            <person name="Pendleton A.L."/>
            <person name="Watervoot N.F."/>
            <person name="Auber R.P."/>
            <person name="Gonzalez D.J."/>
            <person name="Wisecaver J.H."/>
            <person name="Moore B.S."/>
        </authorList>
    </citation>
    <scope>NUCLEOTIDE SEQUENCE [LARGE SCALE GENOMIC DNA]</scope>
    <source>
        <strain evidence="8 9">12B1</strain>
    </source>
</reference>
<dbReference type="Pfam" id="PF00209">
    <property type="entry name" value="SNF"/>
    <property type="match status" value="2"/>
</dbReference>
<dbReference type="InterPro" id="IPR037272">
    <property type="entry name" value="SNS_sf"/>
</dbReference>
<dbReference type="SUPFAM" id="SSF161070">
    <property type="entry name" value="SNF-like"/>
    <property type="match status" value="1"/>
</dbReference>
<sequence length="648" mass="68417">MVCSIGFGGFTLKFAPCASPTSPRRCSPPSAFPSPTLPSPTTPIPPNTDSKSFPPLTPRARTAAPPAASVMPEAKRWDSQFTFILASIGSAIGFGNIWRFPMMAYKFGGGAFLLPYLLALCFAAVPIAALEFALGQVFQCDHVQLTRRLCPAAAGLGWAAVLGTFLLVQFYNALLAYVWVYVCFSLASPQPWGAANMTAHSFFMHDVLERTDSIETTGGLVPSLVVSYFVVWATVCVGVCRGAESIGLSSKLLMPLPFLILLLFLIRGCTLPGAGEGLAALITPDFSVLFKADIWAAAVGQILFGVSAGLGTLTSYGAYNDRSTPVVSSAAIVCFANAGFSLLAGVTVFAFLGHMSAVSGVPVLAIVKSGPALAFEVFPTALATLPLPQLWGCLFFLMLQFLGVSSAISMTAPLTMALQHHFARSTPVPGRRRLFAACADFLTATPTRIAIALHAVGFAVGLLYVTRAGFYWLDLADHFVPMFLTICVAIGECILVGWRYGSARLVAALPAVDRKWATFLWWTWKWLNPVVLLLLLLGQTASEFSAAYGDYPGWALLVGWVLSVGPMLLLPCLAMRRSLGFGAGSPDGLALMNAPGASPYKVAAAAFPSVEAEMVQGRGEEELAEGSESSGPPRGASGPSNAPAALSV</sequence>
<keyword evidence="3 7" id="KW-0812">Transmembrane</keyword>
<gene>
    <name evidence="8" type="ORF">AB1Y20_005903</name>
</gene>
<dbReference type="GO" id="GO:0005886">
    <property type="term" value="C:plasma membrane"/>
    <property type="evidence" value="ECO:0007669"/>
    <property type="project" value="TreeGrafter"/>
</dbReference>
<dbReference type="AlphaFoldDB" id="A0AB34J2J3"/>
<feature type="transmembrane region" description="Helical" evidence="7">
    <location>
        <begin position="112"/>
        <end position="134"/>
    </location>
</feature>
<feature type="region of interest" description="Disordered" evidence="6">
    <location>
        <begin position="614"/>
        <end position="648"/>
    </location>
</feature>